<accession>A0ABV1VSV3</accession>
<reference evidence="1 2" key="1">
    <citation type="submission" date="2024-06" db="EMBL/GenBank/DDBJ databases">
        <title>The Natural Products Discovery Center: Release of the First 8490 Sequenced Strains for Exploring Actinobacteria Biosynthetic Diversity.</title>
        <authorList>
            <person name="Kalkreuter E."/>
            <person name="Kautsar S.A."/>
            <person name="Yang D."/>
            <person name="Bader C.D."/>
            <person name="Teijaro C.N."/>
            <person name="Fluegel L."/>
            <person name="Davis C.M."/>
            <person name="Simpson J.R."/>
            <person name="Lauterbach L."/>
            <person name="Steele A.D."/>
            <person name="Gui C."/>
            <person name="Meng S."/>
            <person name="Li G."/>
            <person name="Viehrig K."/>
            <person name="Ye F."/>
            <person name="Su P."/>
            <person name="Kiefer A.F."/>
            <person name="Nichols A."/>
            <person name="Cepeda A.J."/>
            <person name="Yan W."/>
            <person name="Fan B."/>
            <person name="Jiang Y."/>
            <person name="Adhikari A."/>
            <person name="Zheng C.-J."/>
            <person name="Schuster L."/>
            <person name="Cowan T.M."/>
            <person name="Smanski M.J."/>
            <person name="Chevrette M.G."/>
            <person name="De Carvalho L.P.S."/>
            <person name="Shen B."/>
        </authorList>
    </citation>
    <scope>NUCLEOTIDE SEQUENCE [LARGE SCALE GENOMIC DNA]</scope>
    <source>
        <strain evidence="1 2">NPDC000632</strain>
    </source>
</reference>
<evidence type="ECO:0000313" key="2">
    <source>
        <dbReference type="Proteomes" id="UP001490330"/>
    </source>
</evidence>
<gene>
    <name evidence="1" type="ORF">ABT322_38865</name>
</gene>
<dbReference type="EMBL" id="JBEPCV010000070">
    <property type="protein sequence ID" value="MER6909576.1"/>
    <property type="molecule type" value="Genomic_DNA"/>
</dbReference>
<sequence>MESVGDGVRSRRTFVVEALVKHPWFLVSRLLLATVTVAVPKVVPQPWSAGVHPVSLIVAMLLFSRASARS</sequence>
<organism evidence="1 2">
    <name type="scientific">Streptomyces flaveolus</name>
    <dbReference type="NCBI Taxonomy" id="67297"/>
    <lineage>
        <taxon>Bacteria</taxon>
        <taxon>Bacillati</taxon>
        <taxon>Actinomycetota</taxon>
        <taxon>Actinomycetes</taxon>
        <taxon>Kitasatosporales</taxon>
        <taxon>Streptomycetaceae</taxon>
        <taxon>Streptomyces</taxon>
    </lineage>
</organism>
<keyword evidence="2" id="KW-1185">Reference proteome</keyword>
<name>A0ABV1VSV3_9ACTN</name>
<dbReference type="RefSeq" id="WP_350722047.1">
    <property type="nucleotide sequence ID" value="NZ_JBEPCO010000033.1"/>
</dbReference>
<evidence type="ECO:0000313" key="1">
    <source>
        <dbReference type="EMBL" id="MER6909576.1"/>
    </source>
</evidence>
<proteinExistence type="predicted"/>
<comment type="caution">
    <text evidence="1">The sequence shown here is derived from an EMBL/GenBank/DDBJ whole genome shotgun (WGS) entry which is preliminary data.</text>
</comment>
<protein>
    <submittedName>
        <fullName evidence="1">Uncharacterized protein</fullName>
    </submittedName>
</protein>
<dbReference type="Proteomes" id="UP001490330">
    <property type="component" value="Unassembled WGS sequence"/>
</dbReference>